<dbReference type="Proteomes" id="UP000028123">
    <property type="component" value="Unassembled WGS sequence"/>
</dbReference>
<dbReference type="Pfam" id="PF01136">
    <property type="entry name" value="Peptidase_U32"/>
    <property type="match status" value="1"/>
</dbReference>
<dbReference type="RefSeq" id="WP_036689966.1">
    <property type="nucleotide sequence ID" value="NZ_JNVM01000030.1"/>
</dbReference>
<evidence type="ECO:0000313" key="2">
    <source>
        <dbReference type="Proteomes" id="UP000028123"/>
    </source>
</evidence>
<accession>A0A081NWZ3</accession>
<proteinExistence type="predicted"/>
<gene>
    <name evidence="1" type="ORF">ET33_20465</name>
</gene>
<dbReference type="InterPro" id="IPR051454">
    <property type="entry name" value="RNA/ubiquinone_mod_enzymes"/>
</dbReference>
<dbReference type="OrthoDB" id="9807498at2"/>
<dbReference type="eggNOG" id="COG0826">
    <property type="taxonomic scope" value="Bacteria"/>
</dbReference>
<protein>
    <submittedName>
        <fullName evidence="1">Peptidase U32</fullName>
    </submittedName>
</protein>
<dbReference type="PANTHER" id="PTHR30217:SF7">
    <property type="entry name" value="TRNA HYDROXYLATION PROTEIN P2"/>
    <property type="match status" value="1"/>
</dbReference>
<name>A0A081NWZ3_9BACL</name>
<dbReference type="EMBL" id="JNVM01000030">
    <property type="protein sequence ID" value="KEQ22966.1"/>
    <property type="molecule type" value="Genomic_DNA"/>
</dbReference>
<organism evidence="1 2">
    <name type="scientific">Paenibacillus tyrfis</name>
    <dbReference type="NCBI Taxonomy" id="1501230"/>
    <lineage>
        <taxon>Bacteria</taxon>
        <taxon>Bacillati</taxon>
        <taxon>Bacillota</taxon>
        <taxon>Bacilli</taxon>
        <taxon>Bacillales</taxon>
        <taxon>Paenibacillaceae</taxon>
        <taxon>Paenibacillus</taxon>
    </lineage>
</organism>
<dbReference type="InterPro" id="IPR001539">
    <property type="entry name" value="Peptidase_U32"/>
</dbReference>
<evidence type="ECO:0000313" key="1">
    <source>
        <dbReference type="EMBL" id="KEQ22966.1"/>
    </source>
</evidence>
<comment type="caution">
    <text evidence="1">The sequence shown here is derived from an EMBL/GenBank/DDBJ whole genome shotgun (WGS) entry which is preliminary data.</text>
</comment>
<keyword evidence="2" id="KW-1185">Reference proteome</keyword>
<sequence length="313" mass="35415">MKKPELLISAGSSAEAKRYIEAGADAVLVGEHRFGLRLPGEVMAEELASLVTWAHEHGAKVYAAVNTIMDNDLLPELEKYVGQLQQAGIDGIVFGDPAVLMAVRGFAPGMRLHWNAEMTSTNYATASYWASKGAARMVLARELNLEETLEIARQLDGSMEVEVQVHGITNIYHSKRSLLTNYKEHQGRPQELEKLELDKEEGLFLIEQERPDERYPIYEDANGTHIMSSDDICMLDSLHELMEGGIDSFKLEALLKSPEYNEAVIRGYRQAIDAYTANPDGYEFQEEWLDAIRSLQDERRELTYGFFFKEQVY</sequence>
<dbReference type="PANTHER" id="PTHR30217">
    <property type="entry name" value="PEPTIDASE U32 FAMILY"/>
    <property type="match status" value="1"/>
</dbReference>
<dbReference type="AlphaFoldDB" id="A0A081NWZ3"/>
<reference evidence="1 2" key="1">
    <citation type="submission" date="2014-06" db="EMBL/GenBank/DDBJ databases">
        <title>Draft genome sequence of Paenibacillus sp. MSt1.</title>
        <authorList>
            <person name="Aw Y.K."/>
            <person name="Ong K.S."/>
            <person name="Gan H.M."/>
            <person name="Lee S.M."/>
        </authorList>
    </citation>
    <scope>NUCLEOTIDE SEQUENCE [LARGE SCALE GENOMIC DNA]</scope>
    <source>
        <strain evidence="1 2">MSt1</strain>
    </source>
</reference>